<evidence type="ECO:0000313" key="2">
    <source>
        <dbReference type="EMBL" id="RWA06879.1"/>
    </source>
</evidence>
<feature type="compositionally biased region" description="Basic residues" evidence="1">
    <location>
        <begin position="35"/>
        <end position="44"/>
    </location>
</feature>
<feature type="region of interest" description="Disordered" evidence="1">
    <location>
        <begin position="109"/>
        <end position="156"/>
    </location>
</feature>
<dbReference type="Proteomes" id="UP000286045">
    <property type="component" value="Unassembled WGS sequence"/>
</dbReference>
<feature type="compositionally biased region" description="Polar residues" evidence="1">
    <location>
        <begin position="118"/>
        <end position="129"/>
    </location>
</feature>
<keyword evidence="3" id="KW-1185">Reference proteome</keyword>
<feature type="region of interest" description="Disordered" evidence="1">
    <location>
        <begin position="14"/>
        <end position="53"/>
    </location>
</feature>
<feature type="compositionally biased region" description="Acidic residues" evidence="1">
    <location>
        <begin position="364"/>
        <end position="373"/>
    </location>
</feature>
<protein>
    <submittedName>
        <fullName evidence="2">Uncharacterized protein</fullName>
    </submittedName>
</protein>
<organism evidence="2 3">
    <name type="scientific">Xylaria grammica</name>
    <dbReference type="NCBI Taxonomy" id="363999"/>
    <lineage>
        <taxon>Eukaryota</taxon>
        <taxon>Fungi</taxon>
        <taxon>Dikarya</taxon>
        <taxon>Ascomycota</taxon>
        <taxon>Pezizomycotina</taxon>
        <taxon>Sordariomycetes</taxon>
        <taxon>Xylariomycetidae</taxon>
        <taxon>Xylariales</taxon>
        <taxon>Xylariaceae</taxon>
        <taxon>Xylaria</taxon>
    </lineage>
</organism>
<reference evidence="2 3" key="1">
    <citation type="submission" date="2018-12" db="EMBL/GenBank/DDBJ databases">
        <title>Draft genome sequence of Xylaria grammica IHI A82.</title>
        <authorList>
            <person name="Buettner E."/>
            <person name="Kellner H."/>
        </authorList>
    </citation>
    <scope>NUCLEOTIDE SEQUENCE [LARGE SCALE GENOMIC DNA]</scope>
    <source>
        <strain evidence="2 3">IHI A82</strain>
    </source>
</reference>
<name>A0A439CXD7_9PEZI</name>
<gene>
    <name evidence="2" type="ORF">EKO27_g8220</name>
</gene>
<feature type="compositionally biased region" description="Polar residues" evidence="1">
    <location>
        <begin position="376"/>
        <end position="387"/>
    </location>
</feature>
<feature type="region of interest" description="Disordered" evidence="1">
    <location>
        <begin position="194"/>
        <end position="257"/>
    </location>
</feature>
<feature type="compositionally biased region" description="Basic and acidic residues" evidence="1">
    <location>
        <begin position="221"/>
        <end position="239"/>
    </location>
</feature>
<evidence type="ECO:0000256" key="1">
    <source>
        <dbReference type="SAM" id="MobiDB-lite"/>
    </source>
</evidence>
<feature type="region of interest" description="Disordered" evidence="1">
    <location>
        <begin position="364"/>
        <end position="400"/>
    </location>
</feature>
<dbReference type="EMBL" id="RYZI01000300">
    <property type="protein sequence ID" value="RWA06879.1"/>
    <property type="molecule type" value="Genomic_DNA"/>
</dbReference>
<comment type="caution">
    <text evidence="2">The sequence shown here is derived from an EMBL/GenBank/DDBJ whole genome shotgun (WGS) entry which is preliminary data.</text>
</comment>
<dbReference type="AlphaFoldDB" id="A0A439CXD7"/>
<proteinExistence type="predicted"/>
<accession>A0A439CXD7</accession>
<sequence>MQITMAYANEISLGFPPSLKSTAGGPPRIDVAKQQFRKQQRPHPKSQPFDPEDLRRRLYVVIAEREAQNEKRQRQRVDALPAKWAQERDTQHLYIDRLATTNAAWAGQDTTAPVRRSVSISKSKTQSPLQDKLRRSSSERSSTAAETNECPKYRHIPEQAAAQFSRTTTSGSMQSDKSVVHSLSRAALRFYAEGASSADRSAIESSITPGKQRKILQRARSQQDRQHTRNQFQDHKVAGEEAAPWRRSSKSGPGAGEKTILEEVDGVSALADLHLHAYTHHSESSDNNKELHSSEETLVDTATANEHRIDWSQSDEMLPHERRGVKLLRKTTSILTLKGKLGHLRKDSKENNKLRIVTIQEDCDEQAEADADDGSTPMSPNSGTSGRSPRLGIWGRLKRN</sequence>
<evidence type="ECO:0000313" key="3">
    <source>
        <dbReference type="Proteomes" id="UP000286045"/>
    </source>
</evidence>